<dbReference type="EMBL" id="GBXM01063236">
    <property type="protein sequence ID" value="JAH45341.1"/>
    <property type="molecule type" value="Transcribed_RNA"/>
</dbReference>
<evidence type="ECO:0000313" key="1">
    <source>
        <dbReference type="EMBL" id="JAH45341.1"/>
    </source>
</evidence>
<name>A0A0E9SVN3_ANGAN</name>
<proteinExistence type="predicted"/>
<organism evidence="1">
    <name type="scientific">Anguilla anguilla</name>
    <name type="common">European freshwater eel</name>
    <name type="synonym">Muraena anguilla</name>
    <dbReference type="NCBI Taxonomy" id="7936"/>
    <lineage>
        <taxon>Eukaryota</taxon>
        <taxon>Metazoa</taxon>
        <taxon>Chordata</taxon>
        <taxon>Craniata</taxon>
        <taxon>Vertebrata</taxon>
        <taxon>Euteleostomi</taxon>
        <taxon>Actinopterygii</taxon>
        <taxon>Neopterygii</taxon>
        <taxon>Teleostei</taxon>
        <taxon>Anguilliformes</taxon>
        <taxon>Anguillidae</taxon>
        <taxon>Anguilla</taxon>
    </lineage>
</organism>
<reference evidence="1" key="2">
    <citation type="journal article" date="2015" name="Fish Shellfish Immunol.">
        <title>Early steps in the European eel (Anguilla anguilla)-Vibrio vulnificus interaction in the gills: Role of the RtxA13 toxin.</title>
        <authorList>
            <person name="Callol A."/>
            <person name="Pajuelo D."/>
            <person name="Ebbesson L."/>
            <person name="Teles M."/>
            <person name="MacKenzie S."/>
            <person name="Amaro C."/>
        </authorList>
    </citation>
    <scope>NUCLEOTIDE SEQUENCE</scope>
</reference>
<reference evidence="1" key="1">
    <citation type="submission" date="2014-11" db="EMBL/GenBank/DDBJ databases">
        <authorList>
            <person name="Amaro Gonzalez C."/>
        </authorList>
    </citation>
    <scope>NUCLEOTIDE SEQUENCE</scope>
</reference>
<dbReference type="AlphaFoldDB" id="A0A0E9SVN3"/>
<accession>A0A0E9SVN3</accession>
<protein>
    <submittedName>
        <fullName evidence="1">Uncharacterized protein</fullName>
    </submittedName>
</protein>
<sequence length="41" mass="4663">MVMTFLPHADLKCPLLPLPHQSHQSHSGSVELSFWSWADTM</sequence>